<keyword evidence="3" id="KW-1185">Reference proteome</keyword>
<dbReference type="Proteomes" id="UP000070700">
    <property type="component" value="Unassembled WGS sequence"/>
</dbReference>
<keyword evidence="1" id="KW-0175">Coiled coil</keyword>
<proteinExistence type="predicted"/>
<dbReference type="AlphaFoldDB" id="A0A194XCF6"/>
<protein>
    <submittedName>
        <fullName evidence="2">Uncharacterized protein</fullName>
    </submittedName>
</protein>
<evidence type="ECO:0000313" key="3">
    <source>
        <dbReference type="Proteomes" id="UP000070700"/>
    </source>
</evidence>
<sequence length="413" mass="46635">MIEDFDKTWHMAEILRTVHRRVIEAIIDGTIGYRYHTDPEFGKLFPPEDDLAGIYLNTLVCERDGKGLSTNDWERLQKLMTEYVDGLRERGEHADTCSYMDGEGHKIGPNSSTQQRQAAVDAAKIYYKFCKKRNETWQKILADANNGIRPLVQKSGGRQFCEMMSNRIRKDLDPSGDIRQLQMPVQIGCSESLKKRMSDYSPKSRMTSTPDTWRLTVSCLEFLSIKMVHIGVPIVKVWEQEMLPLGEIFFTLISGSMIQWGGFNPVAGGARRGFDEGRDTSDEKKQAIIDQPWASENLDHSTTVISRRVKALQSAADLLESDEVDTNMERRLEDGKAILHRRTSLEKRAEQAVDEVNAATKALQDHNSRLADEVTRKQVYLNFGNDIASWLGGSVMKPVDEANSDVNGSGPES</sequence>
<name>A0A194XCF6_MOLSC</name>
<dbReference type="STRING" id="149040.A0A194XCF6"/>
<dbReference type="OrthoDB" id="5404738at2759"/>
<dbReference type="KEGG" id="psco:LY89DRAFT_28634"/>
<reference evidence="2 3" key="1">
    <citation type="submission" date="2015-10" db="EMBL/GenBank/DDBJ databases">
        <title>Full genome of DAOMC 229536 Phialocephala scopiformis, a fungal endophyte of spruce producing the potent anti-insectan compound rugulosin.</title>
        <authorList>
            <consortium name="DOE Joint Genome Institute"/>
            <person name="Walker A.K."/>
            <person name="Frasz S.L."/>
            <person name="Seifert K.A."/>
            <person name="Miller J.D."/>
            <person name="Mondo S.J."/>
            <person name="Labutti K."/>
            <person name="Lipzen A."/>
            <person name="Dockter R."/>
            <person name="Kennedy M."/>
            <person name="Grigoriev I.V."/>
            <person name="Spatafora J.W."/>
        </authorList>
    </citation>
    <scope>NUCLEOTIDE SEQUENCE [LARGE SCALE GENOMIC DNA]</scope>
    <source>
        <strain evidence="2 3">CBS 120377</strain>
    </source>
</reference>
<evidence type="ECO:0000256" key="1">
    <source>
        <dbReference type="SAM" id="Coils"/>
    </source>
</evidence>
<dbReference type="GeneID" id="28816215"/>
<feature type="coiled-coil region" evidence="1">
    <location>
        <begin position="342"/>
        <end position="369"/>
    </location>
</feature>
<organism evidence="2 3">
    <name type="scientific">Mollisia scopiformis</name>
    <name type="common">Conifer needle endophyte fungus</name>
    <name type="synonym">Phialocephala scopiformis</name>
    <dbReference type="NCBI Taxonomy" id="149040"/>
    <lineage>
        <taxon>Eukaryota</taxon>
        <taxon>Fungi</taxon>
        <taxon>Dikarya</taxon>
        <taxon>Ascomycota</taxon>
        <taxon>Pezizomycotina</taxon>
        <taxon>Leotiomycetes</taxon>
        <taxon>Helotiales</taxon>
        <taxon>Mollisiaceae</taxon>
        <taxon>Mollisia</taxon>
    </lineage>
</organism>
<accession>A0A194XCF6</accession>
<dbReference type="RefSeq" id="XP_018072213.1">
    <property type="nucleotide sequence ID" value="XM_018206489.1"/>
</dbReference>
<dbReference type="InParanoid" id="A0A194XCF6"/>
<gene>
    <name evidence="2" type="ORF">LY89DRAFT_28634</name>
</gene>
<dbReference type="EMBL" id="KQ947413">
    <property type="protein sequence ID" value="KUJ17858.1"/>
    <property type="molecule type" value="Genomic_DNA"/>
</dbReference>
<evidence type="ECO:0000313" key="2">
    <source>
        <dbReference type="EMBL" id="KUJ17858.1"/>
    </source>
</evidence>